<accession>A0A9W6CJ73</accession>
<dbReference type="Gene3D" id="3.10.450.620">
    <property type="entry name" value="JHP933, nucleotidyltransferase-like core domain"/>
    <property type="match status" value="1"/>
</dbReference>
<dbReference type="EMBL" id="BSCH01000041">
    <property type="protein sequence ID" value="GLG92144.1"/>
    <property type="molecule type" value="Genomic_DNA"/>
</dbReference>
<proteinExistence type="predicted"/>
<dbReference type="Pfam" id="PF08843">
    <property type="entry name" value="AbiEii"/>
    <property type="match status" value="1"/>
</dbReference>
<evidence type="ECO:0000313" key="2">
    <source>
        <dbReference type="Proteomes" id="UP001145094"/>
    </source>
</evidence>
<dbReference type="InterPro" id="IPR014942">
    <property type="entry name" value="AbiEii"/>
</dbReference>
<comment type="caution">
    <text evidence="1">The sequence shown here is derived from an EMBL/GenBank/DDBJ whole genome shotgun (WGS) entry which is preliminary data.</text>
</comment>
<organism evidence="1 2">
    <name type="scientific">Sellimonas catena</name>
    <dbReference type="NCBI Taxonomy" id="2994035"/>
    <lineage>
        <taxon>Bacteria</taxon>
        <taxon>Bacillati</taxon>
        <taxon>Bacillota</taxon>
        <taxon>Clostridia</taxon>
        <taxon>Lachnospirales</taxon>
        <taxon>Lachnospiraceae</taxon>
        <taxon>Sellimonas</taxon>
    </lineage>
</organism>
<gene>
    <name evidence="1" type="ORF">Selli2_35710</name>
</gene>
<reference evidence="1" key="3">
    <citation type="journal article" date="2023" name="Int. J. Syst. Evol. Microbiol.">
        <title>Sellimonas catena sp. nov., isolated from human faeces.</title>
        <authorList>
            <person name="Hisatomi A."/>
            <person name="Ohkuma M."/>
            <person name="Sakamoto M."/>
        </authorList>
    </citation>
    <scope>NUCLEOTIDE SEQUENCE</scope>
    <source>
        <strain evidence="1">18CBH55</strain>
    </source>
</reference>
<reference evidence="1" key="1">
    <citation type="submission" date="2022-11" db="EMBL/GenBank/DDBJ databases">
        <title>Draft genome sequence of Sellimonas catena strain 18CBH55.</title>
        <authorList>
            <person name="Atsushi H."/>
            <person name="Moriya O."/>
            <person name="Mitsuo S."/>
        </authorList>
    </citation>
    <scope>NUCLEOTIDE SEQUENCE</scope>
    <source>
        <strain evidence="1">18CBH55</strain>
    </source>
</reference>
<evidence type="ECO:0008006" key="3">
    <source>
        <dbReference type="Google" id="ProtNLM"/>
    </source>
</evidence>
<sequence length="302" mass="35724">MYLHKDREMFKDMVEQTAEQSGRTPIVVEKDYYVTLILKLLSEQLDLCVFKGGTSLSKGYHLINRFSEDIDITFKEHIGESRRKKLKNVVLKGISEELEMPISNWNETQSDRDYNAYFFSYTSVFELEDERLPQYIKLETALGSYAFPTQSVEIHNYIGDYLEKRNRINLAKQFSLDRFSINLQSLERTYIDKIFALCDYYMQGKSKRYSRHLYDVYKLTPLIDFDNKFVSLVKEIREHRAQMTVCPSAKEGVDVSAIITEFCDNSFYEEDYQSITSYFTEDFVSYEDTIKNMRKIIQDISF</sequence>
<reference evidence="1" key="2">
    <citation type="submission" date="2022-11" db="EMBL/GenBank/DDBJ databases">
        <title>Draft genome sequence of Sellimonas catena strain 18CBH55.</title>
        <authorList>
            <person name="Hisatomi A."/>
            <person name="Ohkuma M."/>
            <person name="Sakamoto M."/>
        </authorList>
    </citation>
    <scope>NUCLEOTIDE SEQUENCE</scope>
    <source>
        <strain evidence="1">18CBH55</strain>
    </source>
</reference>
<evidence type="ECO:0000313" key="1">
    <source>
        <dbReference type="EMBL" id="GLG92144.1"/>
    </source>
</evidence>
<dbReference type="RefSeq" id="WP_281846021.1">
    <property type="nucleotide sequence ID" value="NZ_BSCH01000041.1"/>
</dbReference>
<protein>
    <recommendedName>
        <fullName evidence="3">Nucleotidyl transferase AbiEii toxin, Type IV TA system</fullName>
    </recommendedName>
</protein>
<dbReference type="AlphaFoldDB" id="A0A9W6CJ73"/>
<name>A0A9W6CJ73_9FIRM</name>
<dbReference type="Proteomes" id="UP001145094">
    <property type="component" value="Unassembled WGS sequence"/>
</dbReference>